<proteinExistence type="predicted"/>
<feature type="domain" description="NAD-dependent epimerase/dehydratase" evidence="1">
    <location>
        <begin position="9"/>
        <end position="242"/>
    </location>
</feature>
<reference evidence="2" key="2">
    <citation type="submission" date="2020-09" db="EMBL/GenBank/DDBJ databases">
        <authorList>
            <person name="Sun Q."/>
            <person name="Kim S."/>
        </authorList>
    </citation>
    <scope>NUCLEOTIDE SEQUENCE</scope>
    <source>
        <strain evidence="2">KCTC 42651</strain>
    </source>
</reference>
<dbReference type="PANTHER" id="PTHR43245:SF23">
    <property type="entry name" value="NAD(P)-BINDING DOMAIN-CONTAINING PROTEIN"/>
    <property type="match status" value="1"/>
</dbReference>
<dbReference type="Gene3D" id="3.40.50.720">
    <property type="entry name" value="NAD(P)-binding Rossmann-like Domain"/>
    <property type="match status" value="1"/>
</dbReference>
<organism evidence="2 3">
    <name type="scientific">Thalassobaculum fulvum</name>
    <dbReference type="NCBI Taxonomy" id="1633335"/>
    <lineage>
        <taxon>Bacteria</taxon>
        <taxon>Pseudomonadati</taxon>
        <taxon>Pseudomonadota</taxon>
        <taxon>Alphaproteobacteria</taxon>
        <taxon>Rhodospirillales</taxon>
        <taxon>Thalassobaculaceae</taxon>
        <taxon>Thalassobaculum</taxon>
    </lineage>
</organism>
<dbReference type="AlphaFoldDB" id="A0A919CRF3"/>
<dbReference type="RefSeq" id="WP_189992695.1">
    <property type="nucleotide sequence ID" value="NZ_BMZS01000009.1"/>
</dbReference>
<dbReference type="SUPFAM" id="SSF51735">
    <property type="entry name" value="NAD(P)-binding Rossmann-fold domains"/>
    <property type="match status" value="1"/>
</dbReference>
<evidence type="ECO:0000313" key="3">
    <source>
        <dbReference type="Proteomes" id="UP000630353"/>
    </source>
</evidence>
<evidence type="ECO:0000259" key="1">
    <source>
        <dbReference type="Pfam" id="PF01370"/>
    </source>
</evidence>
<gene>
    <name evidence="2" type="ORF">GCM10017083_38750</name>
</gene>
<dbReference type="InterPro" id="IPR001509">
    <property type="entry name" value="Epimerase_deHydtase"/>
</dbReference>
<dbReference type="InterPro" id="IPR050177">
    <property type="entry name" value="Lipid_A_modif_metabolic_enz"/>
</dbReference>
<dbReference type="PANTHER" id="PTHR43245">
    <property type="entry name" value="BIFUNCTIONAL POLYMYXIN RESISTANCE PROTEIN ARNA"/>
    <property type="match status" value="1"/>
</dbReference>
<accession>A0A919CRF3</accession>
<dbReference type="InterPro" id="IPR036291">
    <property type="entry name" value="NAD(P)-bd_dom_sf"/>
</dbReference>
<dbReference type="Proteomes" id="UP000630353">
    <property type="component" value="Unassembled WGS sequence"/>
</dbReference>
<sequence length="338" mass="37208">MTDQTINRVLVTGGAGYVGSVLTPKLLDAGYEVVVFDIQYFGDDFLPKSNPKLTSIKGDLRDTAAFAEAVKGCDAVIHLACISNDPSFILDPNLSKSINYDCFEPMVLASKAAGVKRFVYASTSSVYGVSDSPDVTEDHPLVPLTDYNKYKGMCEPLLWKHISDDFVGVTIRPATVCGYGPRMRLDLSVNILTNHAVNNGKITVFGGSQLRPNIHVEDVTDLYVDLLTQPAEKIQGETFNAGYQNMSISDIAEVVKKVVEEEFPGRPPIDIVTTPTDDIRSYHVNSDKIRNKIGFQPKRTVEDAVRGLCRAFREGKLPNSLTDDKYFNVKTMQKLTAA</sequence>
<dbReference type="EMBL" id="BMZS01000009">
    <property type="protein sequence ID" value="GHD57362.1"/>
    <property type="molecule type" value="Genomic_DNA"/>
</dbReference>
<evidence type="ECO:0000313" key="2">
    <source>
        <dbReference type="EMBL" id="GHD57362.1"/>
    </source>
</evidence>
<protein>
    <submittedName>
        <fullName evidence="2">UDP-glucose 4-epimerase</fullName>
    </submittedName>
</protein>
<name>A0A919CRF3_9PROT</name>
<dbReference type="CDD" id="cd08946">
    <property type="entry name" value="SDR_e"/>
    <property type="match status" value="1"/>
</dbReference>
<dbReference type="Pfam" id="PF01370">
    <property type="entry name" value="Epimerase"/>
    <property type="match status" value="1"/>
</dbReference>
<keyword evidence="3" id="KW-1185">Reference proteome</keyword>
<comment type="caution">
    <text evidence="2">The sequence shown here is derived from an EMBL/GenBank/DDBJ whole genome shotgun (WGS) entry which is preliminary data.</text>
</comment>
<reference evidence="2" key="1">
    <citation type="journal article" date="2014" name="Int. J. Syst. Evol. Microbiol.">
        <title>Complete genome sequence of Corynebacterium casei LMG S-19264T (=DSM 44701T), isolated from a smear-ripened cheese.</title>
        <authorList>
            <consortium name="US DOE Joint Genome Institute (JGI-PGF)"/>
            <person name="Walter F."/>
            <person name="Albersmeier A."/>
            <person name="Kalinowski J."/>
            <person name="Ruckert C."/>
        </authorList>
    </citation>
    <scope>NUCLEOTIDE SEQUENCE</scope>
    <source>
        <strain evidence="2">KCTC 42651</strain>
    </source>
</reference>